<reference evidence="3" key="1">
    <citation type="journal article" date="2019" name="Int. J. Syst. Evol. Microbiol.">
        <title>The Global Catalogue of Microorganisms (GCM) 10K type strain sequencing project: providing services to taxonomists for standard genome sequencing and annotation.</title>
        <authorList>
            <consortium name="The Broad Institute Genomics Platform"/>
            <consortium name="The Broad Institute Genome Sequencing Center for Infectious Disease"/>
            <person name="Wu L."/>
            <person name="Ma J."/>
        </authorList>
    </citation>
    <scope>NUCLEOTIDE SEQUENCE [LARGE SCALE GENOMIC DNA]</scope>
    <source>
        <strain evidence="3">CCUG 62974</strain>
    </source>
</reference>
<keyword evidence="1" id="KW-0472">Membrane</keyword>
<dbReference type="EMBL" id="JBHTHX010002153">
    <property type="protein sequence ID" value="MFD0889998.1"/>
    <property type="molecule type" value="Genomic_DNA"/>
</dbReference>
<feature type="transmembrane region" description="Helical" evidence="1">
    <location>
        <begin position="12"/>
        <end position="33"/>
    </location>
</feature>
<keyword evidence="3" id="KW-1185">Reference proteome</keyword>
<feature type="non-terminal residue" evidence="2">
    <location>
        <position position="88"/>
    </location>
</feature>
<keyword evidence="1" id="KW-1133">Transmembrane helix</keyword>
<accession>A0ABW3E1N4</accession>
<organism evidence="2 3">
    <name type="scientific">Streptosporangium algeriense</name>
    <dbReference type="NCBI Taxonomy" id="1682748"/>
    <lineage>
        <taxon>Bacteria</taxon>
        <taxon>Bacillati</taxon>
        <taxon>Actinomycetota</taxon>
        <taxon>Actinomycetes</taxon>
        <taxon>Streptosporangiales</taxon>
        <taxon>Streptosporangiaceae</taxon>
        <taxon>Streptosporangium</taxon>
    </lineage>
</organism>
<protein>
    <submittedName>
        <fullName evidence="2">Uncharacterized protein</fullName>
    </submittedName>
</protein>
<proteinExistence type="predicted"/>
<evidence type="ECO:0000313" key="3">
    <source>
        <dbReference type="Proteomes" id="UP001597024"/>
    </source>
</evidence>
<name>A0ABW3E1N4_9ACTN</name>
<sequence>MLNKLSQRTPYHRGLSLGVLIAGLAVIFGSALWPALTTAGEIRYTADHAGTRPMWHVWIPALVGLALTRLMPLPPRAAPVDGAPATRE</sequence>
<comment type="caution">
    <text evidence="2">The sequence shown here is derived from an EMBL/GenBank/DDBJ whole genome shotgun (WGS) entry which is preliminary data.</text>
</comment>
<evidence type="ECO:0000313" key="2">
    <source>
        <dbReference type="EMBL" id="MFD0889998.1"/>
    </source>
</evidence>
<gene>
    <name evidence="2" type="ORF">ACFQ08_36110</name>
</gene>
<evidence type="ECO:0000256" key="1">
    <source>
        <dbReference type="SAM" id="Phobius"/>
    </source>
</evidence>
<dbReference type="Proteomes" id="UP001597024">
    <property type="component" value="Unassembled WGS sequence"/>
</dbReference>
<keyword evidence="1" id="KW-0812">Transmembrane</keyword>